<dbReference type="PROSITE" id="PS50157">
    <property type="entry name" value="ZINC_FINGER_C2H2_2"/>
    <property type="match status" value="2"/>
</dbReference>
<dbReference type="InterPro" id="IPR013087">
    <property type="entry name" value="Znf_C2H2_type"/>
</dbReference>
<proteinExistence type="predicted"/>
<dbReference type="SMART" id="SM00355">
    <property type="entry name" value="ZnF_C2H2"/>
    <property type="match status" value="4"/>
</dbReference>
<keyword evidence="2" id="KW-0677">Repeat</keyword>
<keyword evidence="4" id="KW-0862">Zinc</keyword>
<dbReference type="Gene3D" id="3.30.160.60">
    <property type="entry name" value="Classic Zinc Finger"/>
    <property type="match status" value="2"/>
</dbReference>
<dbReference type="Pfam" id="PF00096">
    <property type="entry name" value="zf-C2H2"/>
    <property type="match status" value="2"/>
</dbReference>
<dbReference type="STRING" id="67801.A0A1B0BQA6"/>
<feature type="domain" description="C2H2-type" evidence="6">
    <location>
        <begin position="12"/>
        <end position="40"/>
    </location>
</feature>
<evidence type="ECO:0000256" key="4">
    <source>
        <dbReference type="ARBA" id="ARBA00022833"/>
    </source>
</evidence>
<dbReference type="GO" id="GO:0008270">
    <property type="term" value="F:zinc ion binding"/>
    <property type="evidence" value="ECO:0007669"/>
    <property type="project" value="UniProtKB-KW"/>
</dbReference>
<dbReference type="Proteomes" id="UP000092460">
    <property type="component" value="Unassembled WGS sequence"/>
</dbReference>
<dbReference type="PROSITE" id="PS00028">
    <property type="entry name" value="ZINC_FINGER_C2H2_1"/>
    <property type="match status" value="2"/>
</dbReference>
<evidence type="ECO:0000256" key="3">
    <source>
        <dbReference type="ARBA" id="ARBA00022771"/>
    </source>
</evidence>
<dbReference type="EMBL" id="JXJN01018509">
    <property type="status" value="NOT_ANNOTATED_CDS"/>
    <property type="molecule type" value="Genomic_DNA"/>
</dbReference>
<organism evidence="7 8">
    <name type="scientific">Glossina palpalis gambiensis</name>
    <dbReference type="NCBI Taxonomy" id="67801"/>
    <lineage>
        <taxon>Eukaryota</taxon>
        <taxon>Metazoa</taxon>
        <taxon>Ecdysozoa</taxon>
        <taxon>Arthropoda</taxon>
        <taxon>Hexapoda</taxon>
        <taxon>Insecta</taxon>
        <taxon>Pterygota</taxon>
        <taxon>Neoptera</taxon>
        <taxon>Endopterygota</taxon>
        <taxon>Diptera</taxon>
        <taxon>Brachycera</taxon>
        <taxon>Muscomorpha</taxon>
        <taxon>Hippoboscoidea</taxon>
        <taxon>Glossinidae</taxon>
        <taxon>Glossina</taxon>
    </lineage>
</organism>
<dbReference type="AlphaFoldDB" id="A0A1B0BQA6"/>
<dbReference type="PANTHER" id="PTHR24379:SF121">
    <property type="entry name" value="C2H2-TYPE DOMAIN-CONTAINING PROTEIN"/>
    <property type="match status" value="1"/>
</dbReference>
<dbReference type="EnsemblMetazoa" id="GPPI037255-RA">
    <property type="protein sequence ID" value="GPPI037255-PA"/>
    <property type="gene ID" value="GPPI037255"/>
</dbReference>
<dbReference type="PANTHER" id="PTHR24379">
    <property type="entry name" value="KRAB AND ZINC FINGER DOMAIN-CONTAINING"/>
    <property type="match status" value="1"/>
</dbReference>
<keyword evidence="8" id="KW-1185">Reference proteome</keyword>
<evidence type="ECO:0000256" key="2">
    <source>
        <dbReference type="ARBA" id="ARBA00022737"/>
    </source>
</evidence>
<feature type="domain" description="C2H2-type" evidence="6">
    <location>
        <begin position="41"/>
        <end position="64"/>
    </location>
</feature>
<sequence>MLIHIPQDERKFRCTECGKSDSSQLLLNNHLQGVHLHKYAKVCKICGKTIRSSRAFERHMREHTCNLLPEMNCDICGLKLVSPRGLKRHKIRQHPQDGKKGFECPICPKVPPNLYALKEHIKYTHETGFDHKCTICGKDIKRSRNIWPRILRRSLHLYLVSKDI</sequence>
<evidence type="ECO:0000259" key="6">
    <source>
        <dbReference type="PROSITE" id="PS50157"/>
    </source>
</evidence>
<reference evidence="7" key="2">
    <citation type="submission" date="2020-05" db="UniProtKB">
        <authorList>
            <consortium name="EnsemblMetazoa"/>
        </authorList>
    </citation>
    <scope>IDENTIFICATION</scope>
    <source>
        <strain evidence="7">IAEA</strain>
    </source>
</reference>
<accession>A0A1B0BQA6</accession>
<evidence type="ECO:0000256" key="1">
    <source>
        <dbReference type="ARBA" id="ARBA00022723"/>
    </source>
</evidence>
<reference evidence="8" key="1">
    <citation type="submission" date="2015-01" db="EMBL/GenBank/DDBJ databases">
        <authorList>
            <person name="Aksoy S."/>
            <person name="Warren W."/>
            <person name="Wilson R.K."/>
        </authorList>
    </citation>
    <scope>NUCLEOTIDE SEQUENCE [LARGE SCALE GENOMIC DNA]</scope>
    <source>
        <strain evidence="8">IAEA</strain>
    </source>
</reference>
<dbReference type="VEuPathDB" id="VectorBase:GPPI037255"/>
<protein>
    <recommendedName>
        <fullName evidence="6">C2H2-type domain-containing protein</fullName>
    </recommendedName>
</protein>
<evidence type="ECO:0000313" key="8">
    <source>
        <dbReference type="Proteomes" id="UP000092460"/>
    </source>
</evidence>
<dbReference type="InterPro" id="IPR036236">
    <property type="entry name" value="Znf_C2H2_sf"/>
</dbReference>
<keyword evidence="1" id="KW-0479">Metal-binding</keyword>
<keyword evidence="3 5" id="KW-0863">Zinc-finger</keyword>
<evidence type="ECO:0000256" key="5">
    <source>
        <dbReference type="PROSITE-ProRule" id="PRU00042"/>
    </source>
</evidence>
<dbReference type="SUPFAM" id="SSF57667">
    <property type="entry name" value="beta-beta-alpha zinc fingers"/>
    <property type="match status" value="2"/>
</dbReference>
<evidence type="ECO:0000313" key="7">
    <source>
        <dbReference type="EnsemblMetazoa" id="GPPI037255-PA"/>
    </source>
</evidence>
<name>A0A1B0BQA6_9MUSC</name>